<feature type="non-terminal residue" evidence="2">
    <location>
        <position position="290"/>
    </location>
</feature>
<comment type="caution">
    <text evidence="2">The sequence shown here is derived from an EMBL/GenBank/DDBJ whole genome shotgun (WGS) entry which is preliminary data.</text>
</comment>
<evidence type="ECO:0000256" key="1">
    <source>
        <dbReference type="SAM" id="MobiDB-lite"/>
    </source>
</evidence>
<reference evidence="2 3" key="1">
    <citation type="submission" date="2020-02" db="EMBL/GenBank/DDBJ databases">
        <title>Draft genome sequence of Haematococcus lacustris strain NIES-144.</title>
        <authorList>
            <person name="Morimoto D."/>
            <person name="Nakagawa S."/>
            <person name="Yoshida T."/>
            <person name="Sawayama S."/>
        </authorList>
    </citation>
    <scope>NUCLEOTIDE SEQUENCE [LARGE SCALE GENOMIC DNA]</scope>
    <source>
        <strain evidence="2 3">NIES-144</strain>
    </source>
</reference>
<proteinExistence type="predicted"/>
<protein>
    <submittedName>
        <fullName evidence="2">Uncharacterized protein</fullName>
    </submittedName>
</protein>
<evidence type="ECO:0000313" key="2">
    <source>
        <dbReference type="EMBL" id="GFH05676.1"/>
    </source>
</evidence>
<sequence>MARHPIKCEHQSQQSQPPTSLCGMHKCPSCCLQAPQRERVTLAALPASAQERRASRRRQHKNWKDQLSPDINMGVPSLMLILEPNIVWEHTHAYNSAVGSDVEAHYCPGDYFDGWHRGGRPAHGVYEGSYWELLGNCDALVDMLRKMSRAPPLEELPQLQLPDTAELPKWEDFKPALQPLPAEPTLPTLRLPVFRVPILDTEVPFLEPDYLALPDVPDMAREERLPIFFPPELMVQEPFDEPEFIAPEPPTITAAPQAPVFGKPQYGHDWTGSRPFTVELQPYVRPKQLE</sequence>
<gene>
    <name evidence="2" type="ORF">HaLaN_00175</name>
</gene>
<evidence type="ECO:0000313" key="3">
    <source>
        <dbReference type="Proteomes" id="UP000485058"/>
    </source>
</evidence>
<accession>A0A699YF14</accession>
<feature type="region of interest" description="Disordered" evidence="1">
    <location>
        <begin position="48"/>
        <end position="68"/>
    </location>
</feature>
<dbReference type="AlphaFoldDB" id="A0A699YF14"/>
<dbReference type="Proteomes" id="UP000485058">
    <property type="component" value="Unassembled WGS sequence"/>
</dbReference>
<name>A0A699YF14_HAELA</name>
<organism evidence="2 3">
    <name type="scientific">Haematococcus lacustris</name>
    <name type="common">Green alga</name>
    <name type="synonym">Haematococcus pluvialis</name>
    <dbReference type="NCBI Taxonomy" id="44745"/>
    <lineage>
        <taxon>Eukaryota</taxon>
        <taxon>Viridiplantae</taxon>
        <taxon>Chlorophyta</taxon>
        <taxon>core chlorophytes</taxon>
        <taxon>Chlorophyceae</taxon>
        <taxon>CS clade</taxon>
        <taxon>Chlamydomonadales</taxon>
        <taxon>Haematococcaceae</taxon>
        <taxon>Haematococcus</taxon>
    </lineage>
</organism>
<dbReference type="EMBL" id="BLLF01000005">
    <property type="protein sequence ID" value="GFH05676.1"/>
    <property type="molecule type" value="Genomic_DNA"/>
</dbReference>
<keyword evidence="3" id="KW-1185">Reference proteome</keyword>